<keyword evidence="2" id="KW-0472">Membrane</keyword>
<feature type="transmembrane region" description="Helical" evidence="2">
    <location>
        <begin position="12"/>
        <end position="33"/>
    </location>
</feature>
<keyword evidence="4" id="KW-1185">Reference proteome</keyword>
<dbReference type="RefSeq" id="WP_043220061.1">
    <property type="nucleotide sequence ID" value="NZ_BNBS01000083.1"/>
</dbReference>
<proteinExistence type="predicted"/>
<keyword evidence="2" id="KW-0812">Transmembrane</keyword>
<keyword evidence="2" id="KW-1133">Transmembrane helix</keyword>
<evidence type="ECO:0000256" key="1">
    <source>
        <dbReference type="SAM" id="MobiDB-lite"/>
    </source>
</evidence>
<name>A0ABQ3PT73_9ACTN</name>
<organism evidence="3 4">
    <name type="scientific">Streptomyces hydrogenans</name>
    <dbReference type="NCBI Taxonomy" id="1873719"/>
    <lineage>
        <taxon>Bacteria</taxon>
        <taxon>Bacillati</taxon>
        <taxon>Actinomycetota</taxon>
        <taxon>Actinomycetes</taxon>
        <taxon>Kitasatosporales</taxon>
        <taxon>Streptomycetaceae</taxon>
        <taxon>Streptomyces</taxon>
    </lineage>
</organism>
<evidence type="ECO:0000256" key="2">
    <source>
        <dbReference type="SAM" id="Phobius"/>
    </source>
</evidence>
<reference evidence="3" key="1">
    <citation type="submission" date="2024-05" db="EMBL/GenBank/DDBJ databases">
        <title>Whole genome shotgun sequence of Streptomyces hydrogenans NBRC 13475.</title>
        <authorList>
            <person name="Komaki H."/>
            <person name="Tamura T."/>
        </authorList>
    </citation>
    <scope>NUCLEOTIDE SEQUENCE</scope>
    <source>
        <strain evidence="3">NBRC 13475</strain>
    </source>
</reference>
<dbReference type="EMBL" id="BNDW01000120">
    <property type="protein sequence ID" value="GHI28213.1"/>
    <property type="molecule type" value="Genomic_DNA"/>
</dbReference>
<dbReference type="Proteomes" id="UP001052739">
    <property type="component" value="Unassembled WGS sequence"/>
</dbReference>
<sequence>MAGRFGARRRLEVLQVAVAGLGVPASLGIGVILTANDLHVGIGLAATALVLMATATALAKLDALLSRYPAPPSQKGRRTAGDRDEGWGDL</sequence>
<comment type="caution">
    <text evidence="3">The sequence shown here is derived from an EMBL/GenBank/DDBJ whole genome shotgun (WGS) entry which is preliminary data.</text>
</comment>
<feature type="transmembrane region" description="Helical" evidence="2">
    <location>
        <begin position="39"/>
        <end position="59"/>
    </location>
</feature>
<dbReference type="GeneID" id="94009695"/>
<protein>
    <submittedName>
        <fullName evidence="3">Uncharacterized protein</fullName>
    </submittedName>
</protein>
<feature type="region of interest" description="Disordered" evidence="1">
    <location>
        <begin position="68"/>
        <end position="90"/>
    </location>
</feature>
<gene>
    <name evidence="3" type="ORF">Shyd_95840</name>
</gene>
<feature type="compositionally biased region" description="Basic and acidic residues" evidence="1">
    <location>
        <begin position="79"/>
        <end position="90"/>
    </location>
</feature>
<accession>A0ABQ3PT73</accession>
<evidence type="ECO:0000313" key="3">
    <source>
        <dbReference type="EMBL" id="GHI28213.1"/>
    </source>
</evidence>
<evidence type="ECO:0000313" key="4">
    <source>
        <dbReference type="Proteomes" id="UP001052739"/>
    </source>
</evidence>